<reference evidence="2" key="1">
    <citation type="journal article" date="2021" name="Proc. Natl. Acad. Sci. U.S.A.">
        <title>A Catalog of Tens of Thousands of Viruses from Human Metagenomes Reveals Hidden Associations with Chronic Diseases.</title>
        <authorList>
            <person name="Tisza M.J."/>
            <person name="Buck C.B."/>
        </authorList>
    </citation>
    <scope>NUCLEOTIDE SEQUENCE</scope>
    <source>
        <strain evidence="2">CtyM420</strain>
    </source>
</reference>
<dbReference type="EMBL" id="BK032837">
    <property type="protein sequence ID" value="DAF63279.1"/>
    <property type="molecule type" value="Genomic_DNA"/>
</dbReference>
<sequence length="740" mass="81735">MTIQGAQLVRRKPKDGAPGKPGTDGNGIASQTTYFVLTDKPNVKHYDDVKGWSETFPQSDSQKPYIWKCIYTVYTKSAAEYSVPELIATYSGGPNPNLIDNATFVDDNHMQAWFVKSSYVPQTGQVAPTNKGYIDTNNLCNRRHSFFESCEATAMVVQYKEILAQVIYSTAQGINKLKPSQWYTFSFFAKKMQNTLIVEETSNKYGFGAKDLYLIEGREYKITIVGNVDQTALNEGKYLSTYIYNNDWSEQAHATIKNTGLSPAIMTFTPKTTGVYSLLSYLYDNSEPRNGQAYVKLYQVEDSHDLSTFLYPTSVDVKIPMIIDGVVQKTTTSDLSHVWKLTGQWERHCVTFKTPSNLGTDDTKILLFRLLPSISAEAPRSVWLSMPKLEEGMFATGFVDSYDDVKGDRGYTGVTVRRSEWQEGVDYRNDSAEAPVSVAPDGNRYLDEVSITDLASGKATYFLARSSHNGITSSAANKPTANGNKYWESINDLRPLRTSFADIMTAFINYLQVAQIQIVDDKNVPYGAFGGGADVDYPLWFGGKTANEAVVKFGKKGDAWIGNNFSVVNGDVNVTGNLHVNSLFLKQGDLIMNGNKKYLNLDNHTGNYFVLPDNENVYLPAPTGYEGMQLTVFLGRSLNGKYSALSSEQGIFIPYYTMAEHTGVFATQSMSAKCLKSLDGLTSITLVAAKAYGAQNILVWAATAHQGIIAISDGPTPEAAYANALSMALLPDGRLISYEE</sequence>
<proteinExistence type="predicted"/>
<name>A0A8S5TJV0_9CAUD</name>
<protein>
    <submittedName>
        <fullName evidence="2">Uncharacterized protein</fullName>
    </submittedName>
</protein>
<feature type="region of interest" description="Disordered" evidence="1">
    <location>
        <begin position="1"/>
        <end position="29"/>
    </location>
</feature>
<evidence type="ECO:0000313" key="2">
    <source>
        <dbReference type="EMBL" id="DAF63279.1"/>
    </source>
</evidence>
<accession>A0A8S5TJV0</accession>
<organism evidence="2">
    <name type="scientific">CrAss-like virus sp. ctyM420</name>
    <dbReference type="NCBI Taxonomy" id="2828014"/>
    <lineage>
        <taxon>Viruses</taxon>
        <taxon>Duplodnaviria</taxon>
        <taxon>Heunggongvirae</taxon>
        <taxon>Uroviricota</taxon>
        <taxon>Caudoviricetes</taxon>
        <taxon>Crassvirales</taxon>
    </lineage>
</organism>
<evidence type="ECO:0000256" key="1">
    <source>
        <dbReference type="SAM" id="MobiDB-lite"/>
    </source>
</evidence>